<comment type="caution">
    <text evidence="2">The sequence shown here is derived from an EMBL/GenBank/DDBJ whole genome shotgun (WGS) entry which is preliminary data.</text>
</comment>
<keyword evidence="1" id="KW-0175">Coiled coil</keyword>
<name>A0A1R3FV80_COCAP</name>
<accession>A0A1R3FV80</accession>
<dbReference type="Proteomes" id="UP000188268">
    <property type="component" value="Unassembled WGS sequence"/>
</dbReference>
<evidence type="ECO:0000313" key="3">
    <source>
        <dbReference type="Proteomes" id="UP000188268"/>
    </source>
</evidence>
<dbReference type="EMBL" id="AWWV01016392">
    <property type="protein sequence ID" value="OMO49752.1"/>
    <property type="molecule type" value="Genomic_DNA"/>
</dbReference>
<dbReference type="Gramene" id="OMO49752">
    <property type="protein sequence ID" value="OMO49752"/>
    <property type="gene ID" value="CCACVL1_30825"/>
</dbReference>
<proteinExistence type="predicted"/>
<keyword evidence="3" id="KW-1185">Reference proteome</keyword>
<organism evidence="2 3">
    <name type="scientific">Corchorus capsularis</name>
    <name type="common">Jute</name>
    <dbReference type="NCBI Taxonomy" id="210143"/>
    <lineage>
        <taxon>Eukaryota</taxon>
        <taxon>Viridiplantae</taxon>
        <taxon>Streptophyta</taxon>
        <taxon>Embryophyta</taxon>
        <taxon>Tracheophyta</taxon>
        <taxon>Spermatophyta</taxon>
        <taxon>Magnoliopsida</taxon>
        <taxon>eudicotyledons</taxon>
        <taxon>Gunneridae</taxon>
        <taxon>Pentapetalae</taxon>
        <taxon>rosids</taxon>
        <taxon>malvids</taxon>
        <taxon>Malvales</taxon>
        <taxon>Malvaceae</taxon>
        <taxon>Grewioideae</taxon>
        <taxon>Apeibeae</taxon>
        <taxon>Corchorus</taxon>
    </lineage>
</organism>
<reference evidence="2 3" key="1">
    <citation type="submission" date="2013-09" db="EMBL/GenBank/DDBJ databases">
        <title>Corchorus capsularis genome sequencing.</title>
        <authorList>
            <person name="Alam M."/>
            <person name="Haque M.S."/>
            <person name="Islam M.S."/>
            <person name="Emdad E.M."/>
            <person name="Islam M.M."/>
            <person name="Ahmed B."/>
            <person name="Halim A."/>
            <person name="Hossen Q.M.M."/>
            <person name="Hossain M.Z."/>
            <person name="Ahmed R."/>
            <person name="Khan M.M."/>
            <person name="Islam R."/>
            <person name="Rashid M.M."/>
            <person name="Khan S.A."/>
            <person name="Rahman M.S."/>
            <person name="Alam M."/>
        </authorList>
    </citation>
    <scope>NUCLEOTIDE SEQUENCE [LARGE SCALE GENOMIC DNA]</scope>
    <source>
        <strain evidence="3">cv. CVL-1</strain>
        <tissue evidence="2">Whole seedling</tissue>
    </source>
</reference>
<protein>
    <submittedName>
        <fullName evidence="2">Uncharacterized protein</fullName>
    </submittedName>
</protein>
<dbReference type="AlphaFoldDB" id="A0A1R3FV80"/>
<evidence type="ECO:0000256" key="1">
    <source>
        <dbReference type="SAM" id="Coils"/>
    </source>
</evidence>
<evidence type="ECO:0000313" key="2">
    <source>
        <dbReference type="EMBL" id="OMO49752.1"/>
    </source>
</evidence>
<feature type="coiled-coil region" evidence="1">
    <location>
        <begin position="33"/>
        <end position="74"/>
    </location>
</feature>
<sequence length="90" mass="10354">MFGWLQKRLEDVLEAIKLIQWASQCKQTNAEINEESKKALKSYEASILEYEAKLQTLKASLEKEKINAAEINTKTPSKESQNCFPNYNTL</sequence>
<gene>
    <name evidence="2" type="ORF">CCACVL1_30825</name>
</gene>